<feature type="domain" description="HTH lysR-type" evidence="5">
    <location>
        <begin position="1"/>
        <end position="58"/>
    </location>
</feature>
<dbReference type="PRINTS" id="PR00039">
    <property type="entry name" value="HTHLYSR"/>
</dbReference>
<dbReference type="Pfam" id="PF00126">
    <property type="entry name" value="HTH_1"/>
    <property type="match status" value="1"/>
</dbReference>
<organism evidence="6 7">
    <name type="scientific">Saccharopolyspora cebuensis</name>
    <dbReference type="NCBI Taxonomy" id="418759"/>
    <lineage>
        <taxon>Bacteria</taxon>
        <taxon>Bacillati</taxon>
        <taxon>Actinomycetota</taxon>
        <taxon>Actinomycetes</taxon>
        <taxon>Pseudonocardiales</taxon>
        <taxon>Pseudonocardiaceae</taxon>
        <taxon>Saccharopolyspora</taxon>
    </lineage>
</organism>
<comment type="caution">
    <text evidence="6">The sequence shown here is derived from an EMBL/GenBank/DDBJ whole genome shotgun (WGS) entry which is preliminary data.</text>
</comment>
<gene>
    <name evidence="6" type="ORF">AB8O55_00355</name>
</gene>
<dbReference type="CDD" id="cd08414">
    <property type="entry name" value="PBP2_LTTR_aromatics_like"/>
    <property type="match status" value="1"/>
</dbReference>
<proteinExistence type="inferred from homology"/>
<evidence type="ECO:0000256" key="4">
    <source>
        <dbReference type="ARBA" id="ARBA00023163"/>
    </source>
</evidence>
<keyword evidence="4" id="KW-0804">Transcription</keyword>
<dbReference type="RefSeq" id="WP_369774449.1">
    <property type="nucleotide sequence ID" value="NZ_JBGEHV010000001.1"/>
</dbReference>
<dbReference type="Gene3D" id="1.10.10.10">
    <property type="entry name" value="Winged helix-like DNA-binding domain superfamily/Winged helix DNA-binding domain"/>
    <property type="match status" value="1"/>
</dbReference>
<dbReference type="InterPro" id="IPR036388">
    <property type="entry name" value="WH-like_DNA-bd_sf"/>
</dbReference>
<dbReference type="Pfam" id="PF03466">
    <property type="entry name" value="LysR_substrate"/>
    <property type="match status" value="1"/>
</dbReference>
<keyword evidence="7" id="KW-1185">Reference proteome</keyword>
<dbReference type="InterPro" id="IPR000847">
    <property type="entry name" value="LysR_HTH_N"/>
</dbReference>
<sequence length="308" mass="33441">MELRHLRYFAAVAETRHFGRAAQRLNMAQPPLSQAIRQLEAELGTPLLTRTTRQVQLTPAGAVFFDDALRILASVDDATRRVKRLADGSHGVLRLGLTGLASYRQLPRIAQVLRRALPEVALEIHPDMLTAAQERALLRSEVDLGVLRPPTRDEAVVHRTVEREPLVLVLPKNHRLAGEPEVGMAELRHEQFIVYAAASRSVVNDAVLRSCLAAGFYPQIGHEASEAAIQVALVAAGLGVALAPASVRALPLDGVVFVPVPDAEAVELALAWRADDTSPLLRSVLAALSEHDVFTAPDIEDTREDHAG</sequence>
<evidence type="ECO:0000256" key="1">
    <source>
        <dbReference type="ARBA" id="ARBA00009437"/>
    </source>
</evidence>
<dbReference type="PANTHER" id="PTHR30346">
    <property type="entry name" value="TRANSCRIPTIONAL DUAL REGULATOR HCAR-RELATED"/>
    <property type="match status" value="1"/>
</dbReference>
<evidence type="ECO:0000256" key="3">
    <source>
        <dbReference type="ARBA" id="ARBA00023125"/>
    </source>
</evidence>
<dbReference type="EMBL" id="JBGEHV010000001">
    <property type="protein sequence ID" value="MEY8037838.1"/>
    <property type="molecule type" value="Genomic_DNA"/>
</dbReference>
<name>A0ABV4CBH9_9PSEU</name>
<keyword evidence="2" id="KW-0805">Transcription regulation</keyword>
<accession>A0ABV4CBH9</accession>
<dbReference type="InterPro" id="IPR036390">
    <property type="entry name" value="WH_DNA-bd_sf"/>
</dbReference>
<dbReference type="PROSITE" id="PS50931">
    <property type="entry name" value="HTH_LYSR"/>
    <property type="match status" value="1"/>
</dbReference>
<evidence type="ECO:0000313" key="6">
    <source>
        <dbReference type="EMBL" id="MEY8037838.1"/>
    </source>
</evidence>
<reference evidence="6 7" key="1">
    <citation type="submission" date="2024-08" db="EMBL/GenBank/DDBJ databases">
        <title>Genome mining of Saccharopolyspora cebuensis PGLac3 from Nigerian medicinal plant.</title>
        <authorList>
            <person name="Ezeobiora C.E."/>
            <person name="Igbokwe N.H."/>
            <person name="Amin D.H."/>
            <person name="Mendie U.E."/>
        </authorList>
    </citation>
    <scope>NUCLEOTIDE SEQUENCE [LARGE SCALE GENOMIC DNA]</scope>
    <source>
        <strain evidence="6 7">PGLac3</strain>
    </source>
</reference>
<comment type="similarity">
    <text evidence="1">Belongs to the LysR transcriptional regulatory family.</text>
</comment>
<dbReference type="SUPFAM" id="SSF46785">
    <property type="entry name" value="Winged helix' DNA-binding domain"/>
    <property type="match status" value="1"/>
</dbReference>
<dbReference type="Proteomes" id="UP001564626">
    <property type="component" value="Unassembled WGS sequence"/>
</dbReference>
<evidence type="ECO:0000259" key="5">
    <source>
        <dbReference type="PROSITE" id="PS50931"/>
    </source>
</evidence>
<protein>
    <submittedName>
        <fullName evidence="6">LysR substrate-binding domain-containing protein</fullName>
    </submittedName>
</protein>
<dbReference type="InterPro" id="IPR005119">
    <property type="entry name" value="LysR_subst-bd"/>
</dbReference>
<dbReference type="SUPFAM" id="SSF53850">
    <property type="entry name" value="Periplasmic binding protein-like II"/>
    <property type="match status" value="1"/>
</dbReference>
<evidence type="ECO:0000313" key="7">
    <source>
        <dbReference type="Proteomes" id="UP001564626"/>
    </source>
</evidence>
<evidence type="ECO:0000256" key="2">
    <source>
        <dbReference type="ARBA" id="ARBA00023015"/>
    </source>
</evidence>
<dbReference type="Gene3D" id="3.40.190.10">
    <property type="entry name" value="Periplasmic binding protein-like II"/>
    <property type="match status" value="2"/>
</dbReference>
<keyword evidence="3" id="KW-0238">DNA-binding</keyword>
<dbReference type="PANTHER" id="PTHR30346:SF30">
    <property type="entry name" value="SMALL NEUTRAL PROTEASE REGULATORY PROTEIN"/>
    <property type="match status" value="1"/>
</dbReference>